<dbReference type="Proteomes" id="UP000215914">
    <property type="component" value="Unassembled WGS sequence"/>
</dbReference>
<feature type="region of interest" description="Disordered" evidence="1">
    <location>
        <begin position="36"/>
        <end position="69"/>
    </location>
</feature>
<protein>
    <submittedName>
        <fullName evidence="2">Uncharacterized protein</fullName>
    </submittedName>
</protein>
<evidence type="ECO:0000313" key="2">
    <source>
        <dbReference type="EMBL" id="KAF5781223.1"/>
    </source>
</evidence>
<dbReference type="AlphaFoldDB" id="A0A9K3MZQ9"/>
<comment type="caution">
    <text evidence="2">The sequence shown here is derived from an EMBL/GenBank/DDBJ whole genome shotgun (WGS) entry which is preliminary data.</text>
</comment>
<accession>A0A9K3MZQ9</accession>
<gene>
    <name evidence="2" type="ORF">HanXRQr2_Chr11g0480961</name>
</gene>
<dbReference type="EMBL" id="MNCJ02000326">
    <property type="protein sequence ID" value="KAF5781223.1"/>
    <property type="molecule type" value="Genomic_DNA"/>
</dbReference>
<reference evidence="2" key="1">
    <citation type="journal article" date="2017" name="Nature">
        <title>The sunflower genome provides insights into oil metabolism, flowering and Asterid evolution.</title>
        <authorList>
            <person name="Badouin H."/>
            <person name="Gouzy J."/>
            <person name="Grassa C.J."/>
            <person name="Murat F."/>
            <person name="Staton S.E."/>
            <person name="Cottret L."/>
            <person name="Lelandais-Briere C."/>
            <person name="Owens G.L."/>
            <person name="Carrere S."/>
            <person name="Mayjonade B."/>
            <person name="Legrand L."/>
            <person name="Gill N."/>
            <person name="Kane N.C."/>
            <person name="Bowers J.E."/>
            <person name="Hubner S."/>
            <person name="Bellec A."/>
            <person name="Berard A."/>
            <person name="Berges H."/>
            <person name="Blanchet N."/>
            <person name="Boniface M.C."/>
            <person name="Brunel D."/>
            <person name="Catrice O."/>
            <person name="Chaidir N."/>
            <person name="Claudel C."/>
            <person name="Donnadieu C."/>
            <person name="Faraut T."/>
            <person name="Fievet G."/>
            <person name="Helmstetter N."/>
            <person name="King M."/>
            <person name="Knapp S.J."/>
            <person name="Lai Z."/>
            <person name="Le Paslier M.C."/>
            <person name="Lippi Y."/>
            <person name="Lorenzon L."/>
            <person name="Mandel J.R."/>
            <person name="Marage G."/>
            <person name="Marchand G."/>
            <person name="Marquand E."/>
            <person name="Bret-Mestries E."/>
            <person name="Morien E."/>
            <person name="Nambeesan S."/>
            <person name="Nguyen T."/>
            <person name="Pegot-Espagnet P."/>
            <person name="Pouilly N."/>
            <person name="Raftis F."/>
            <person name="Sallet E."/>
            <person name="Schiex T."/>
            <person name="Thomas J."/>
            <person name="Vandecasteele C."/>
            <person name="Vares D."/>
            <person name="Vear F."/>
            <person name="Vautrin S."/>
            <person name="Crespi M."/>
            <person name="Mangin B."/>
            <person name="Burke J.M."/>
            <person name="Salse J."/>
            <person name="Munos S."/>
            <person name="Vincourt P."/>
            <person name="Rieseberg L.H."/>
            <person name="Langlade N.B."/>
        </authorList>
    </citation>
    <scope>NUCLEOTIDE SEQUENCE</scope>
    <source>
        <tissue evidence="2">Leaves</tissue>
    </source>
</reference>
<reference evidence="2" key="2">
    <citation type="submission" date="2020-06" db="EMBL/GenBank/DDBJ databases">
        <title>Helianthus annuus Genome sequencing and assembly Release 2.</title>
        <authorList>
            <person name="Gouzy J."/>
            <person name="Langlade N."/>
            <person name="Munos S."/>
        </authorList>
    </citation>
    <scope>NUCLEOTIDE SEQUENCE</scope>
    <source>
        <tissue evidence="2">Leaves</tissue>
    </source>
</reference>
<proteinExistence type="predicted"/>
<evidence type="ECO:0000313" key="3">
    <source>
        <dbReference type="Proteomes" id="UP000215914"/>
    </source>
</evidence>
<name>A0A9K3MZQ9_HELAN</name>
<sequence length="93" mass="10536">MANRAGDKKYKRDSDVEPIRLHRLLLHDLHSQLVTDSTTRTTVRPRGSNHCAPMSLSSASTHSRVRGDKHDIPCWRRPAQGPSAHLLLHTLRL</sequence>
<evidence type="ECO:0000256" key="1">
    <source>
        <dbReference type="SAM" id="MobiDB-lite"/>
    </source>
</evidence>
<keyword evidence="3" id="KW-1185">Reference proteome</keyword>
<organism evidence="2 3">
    <name type="scientific">Helianthus annuus</name>
    <name type="common">Common sunflower</name>
    <dbReference type="NCBI Taxonomy" id="4232"/>
    <lineage>
        <taxon>Eukaryota</taxon>
        <taxon>Viridiplantae</taxon>
        <taxon>Streptophyta</taxon>
        <taxon>Embryophyta</taxon>
        <taxon>Tracheophyta</taxon>
        <taxon>Spermatophyta</taxon>
        <taxon>Magnoliopsida</taxon>
        <taxon>eudicotyledons</taxon>
        <taxon>Gunneridae</taxon>
        <taxon>Pentapetalae</taxon>
        <taxon>asterids</taxon>
        <taxon>campanulids</taxon>
        <taxon>Asterales</taxon>
        <taxon>Asteraceae</taxon>
        <taxon>Asteroideae</taxon>
        <taxon>Heliantheae alliance</taxon>
        <taxon>Heliantheae</taxon>
        <taxon>Helianthus</taxon>
    </lineage>
</organism>
<dbReference type="Gramene" id="mRNA:HanXRQr2_Chr11g0480961">
    <property type="protein sequence ID" value="CDS:HanXRQr2_Chr11g0480961.1"/>
    <property type="gene ID" value="HanXRQr2_Chr11g0480961"/>
</dbReference>